<dbReference type="PANTHER" id="PTHR15952">
    <property type="entry name" value="EXPORTIN-T/LOS1"/>
    <property type="match status" value="1"/>
</dbReference>
<comment type="caution">
    <text evidence="3">The sequence shown here is derived from an EMBL/GenBank/DDBJ whole genome shotgun (WGS) entry which is preliminary data.</text>
</comment>
<feature type="domain" description="Exportin-T C-terminal" evidence="2">
    <location>
        <begin position="26"/>
        <end position="135"/>
    </location>
</feature>
<dbReference type="InterPro" id="IPR040017">
    <property type="entry name" value="XPOT"/>
</dbReference>
<keyword evidence="1" id="KW-0539">Nucleus</keyword>
<comment type="similarity">
    <text evidence="1">Belongs to the exportin family.</text>
</comment>
<dbReference type="Gene3D" id="1.25.10.10">
    <property type="entry name" value="Leucine-rich Repeat Variant"/>
    <property type="match status" value="1"/>
</dbReference>
<keyword evidence="4" id="KW-1185">Reference proteome</keyword>
<keyword evidence="1" id="KW-0820">tRNA-binding</keyword>
<evidence type="ECO:0000313" key="3">
    <source>
        <dbReference type="EMBL" id="KAH0897725.1"/>
    </source>
</evidence>
<gene>
    <name evidence="3" type="ORF">HID58_047293</name>
</gene>
<dbReference type="Pfam" id="PF19282">
    <property type="entry name" value="Exportin-T"/>
    <property type="match status" value="1"/>
</dbReference>
<sequence>MPQGTNLASSSLNEADAASKGYGWVLAFLVLLNQLLCKFSTSVRDILEEVYHVVAGRIYIVIPRDGFPSRSRAVSEETRKLIKLQRTLYTFLHVMATHDFSSVFLTPKSIVHLETMMHLLLNTSCTHKDITVRKVPDFQKFMIDTFAKKLLFVQWTG</sequence>
<dbReference type="PANTHER" id="PTHR15952:SF11">
    <property type="entry name" value="EXPORTIN-T"/>
    <property type="match status" value="1"/>
</dbReference>
<dbReference type="Proteomes" id="UP000824890">
    <property type="component" value="Unassembled WGS sequence"/>
</dbReference>
<accession>A0ABQ8AYU4</accession>
<evidence type="ECO:0000259" key="2">
    <source>
        <dbReference type="Pfam" id="PF19282"/>
    </source>
</evidence>
<protein>
    <recommendedName>
        <fullName evidence="1">Exportin-T</fullName>
    </recommendedName>
    <alternativeName>
        <fullName evidence="1">Exportin(tRNA)</fullName>
    </alternativeName>
    <alternativeName>
        <fullName evidence="1">tRNA exportin</fullName>
    </alternativeName>
</protein>
<reference evidence="3 4" key="1">
    <citation type="submission" date="2021-05" db="EMBL/GenBank/DDBJ databases">
        <title>Genome Assembly of Synthetic Allotetraploid Brassica napus Reveals Homoeologous Exchanges between Subgenomes.</title>
        <authorList>
            <person name="Davis J.T."/>
        </authorList>
    </citation>
    <scope>NUCLEOTIDE SEQUENCE [LARGE SCALE GENOMIC DNA]</scope>
    <source>
        <strain evidence="4">cv. Da-Ae</strain>
        <tissue evidence="3">Seedling</tissue>
    </source>
</reference>
<comment type="function">
    <text evidence="1">tRNA nucleus export receptor which facilitates tRNA translocation across the nuclear pore complex.</text>
</comment>
<keyword evidence="1" id="KW-0694">RNA-binding</keyword>
<organism evidence="3 4">
    <name type="scientific">Brassica napus</name>
    <name type="common">Rape</name>
    <dbReference type="NCBI Taxonomy" id="3708"/>
    <lineage>
        <taxon>Eukaryota</taxon>
        <taxon>Viridiplantae</taxon>
        <taxon>Streptophyta</taxon>
        <taxon>Embryophyta</taxon>
        <taxon>Tracheophyta</taxon>
        <taxon>Spermatophyta</taxon>
        <taxon>Magnoliopsida</taxon>
        <taxon>eudicotyledons</taxon>
        <taxon>Gunneridae</taxon>
        <taxon>Pentapetalae</taxon>
        <taxon>rosids</taxon>
        <taxon>malvids</taxon>
        <taxon>Brassicales</taxon>
        <taxon>Brassicaceae</taxon>
        <taxon>Brassiceae</taxon>
        <taxon>Brassica</taxon>
    </lineage>
</organism>
<dbReference type="InterPro" id="IPR011989">
    <property type="entry name" value="ARM-like"/>
</dbReference>
<keyword evidence="1" id="KW-0963">Cytoplasm</keyword>
<name>A0ABQ8AYU4_BRANA</name>
<evidence type="ECO:0000256" key="1">
    <source>
        <dbReference type="RuleBase" id="RU366037"/>
    </source>
</evidence>
<keyword evidence="1" id="KW-0813">Transport</keyword>
<proteinExistence type="inferred from homology"/>
<comment type="subcellular location">
    <subcellularLocation>
        <location evidence="1">Nucleus</location>
    </subcellularLocation>
    <subcellularLocation>
        <location evidence="1">Cytoplasm</location>
    </subcellularLocation>
    <text evidence="1">Shuttles between the nucleus and the cytoplasm.</text>
</comment>
<dbReference type="EMBL" id="JAGKQM010000012">
    <property type="protein sequence ID" value="KAH0897725.1"/>
    <property type="molecule type" value="Genomic_DNA"/>
</dbReference>
<dbReference type="InterPro" id="IPR045546">
    <property type="entry name" value="Exportin-T_C"/>
</dbReference>
<evidence type="ECO:0000313" key="4">
    <source>
        <dbReference type="Proteomes" id="UP000824890"/>
    </source>
</evidence>